<dbReference type="AlphaFoldDB" id="A0A132MMU1"/>
<dbReference type="Proteomes" id="UP000070188">
    <property type="component" value="Unassembled WGS sequence"/>
</dbReference>
<evidence type="ECO:0000313" key="1">
    <source>
        <dbReference type="EMBL" id="KWW98741.1"/>
    </source>
</evidence>
<dbReference type="PATRIC" id="fig|1469144.10.peg.458"/>
<evidence type="ECO:0000313" key="2">
    <source>
        <dbReference type="Proteomes" id="UP000070188"/>
    </source>
</evidence>
<keyword evidence="2" id="KW-1185">Reference proteome</keyword>
<reference evidence="2" key="1">
    <citation type="submission" date="2015-04" db="EMBL/GenBank/DDBJ databases">
        <title>Physiological reanalysis, assessment of diazotrophy, and genome sequences of multiple isolates of Streptomyces thermoautotrophicus.</title>
        <authorList>
            <person name="MacKellar D.C."/>
            <person name="Lieber L."/>
            <person name="Norman J."/>
            <person name="Bolger A."/>
            <person name="Tobin C."/>
            <person name="Murray J.W."/>
            <person name="Chang R."/>
            <person name="Ford T."/>
            <person name="Nguyen P.Q."/>
            <person name="Woodward J."/>
            <person name="Permingeat H."/>
            <person name="Joshi N.S."/>
            <person name="Silver P.A."/>
            <person name="Usadel B."/>
            <person name="Rutherford A.W."/>
            <person name="Friesen M."/>
            <person name="Prell J."/>
        </authorList>
    </citation>
    <scope>NUCLEOTIDE SEQUENCE [LARGE SCALE GENOMIC DNA]</scope>
    <source>
        <strain evidence="2">H1</strain>
    </source>
</reference>
<protein>
    <submittedName>
        <fullName evidence="1">Uncharacterized protein</fullName>
    </submittedName>
</protein>
<gene>
    <name evidence="1" type="ORF">LI90_370</name>
</gene>
<accession>A0A132MMU1</accession>
<comment type="caution">
    <text evidence="1">The sequence shown here is derived from an EMBL/GenBank/DDBJ whole genome shotgun (WGS) entry which is preliminary data.</text>
</comment>
<proteinExistence type="predicted"/>
<dbReference type="EMBL" id="LAXD01000001">
    <property type="protein sequence ID" value="KWW98741.1"/>
    <property type="molecule type" value="Genomic_DNA"/>
</dbReference>
<organism evidence="1 2">
    <name type="scientific">Carbonactinospora thermoautotrophica</name>
    <dbReference type="NCBI Taxonomy" id="1469144"/>
    <lineage>
        <taxon>Bacteria</taxon>
        <taxon>Bacillati</taxon>
        <taxon>Actinomycetota</taxon>
        <taxon>Actinomycetes</taxon>
        <taxon>Kitasatosporales</taxon>
        <taxon>Carbonactinosporaceae</taxon>
        <taxon>Carbonactinospora</taxon>
    </lineage>
</organism>
<dbReference type="STRING" id="1469144.LI90_370"/>
<name>A0A132MMU1_9ACTN</name>
<sequence>MHKDGQDVSAVPWDESGRALNPELLSQFDSAILAYLTGRPCENDSYAENEGVTVEHDEDAYPCGVSGRDVG</sequence>